<evidence type="ECO:0000256" key="1">
    <source>
        <dbReference type="ARBA" id="ARBA00022450"/>
    </source>
</evidence>
<organism evidence="6 7">
    <name type="scientific">Micromonospora aurantiaca</name>
    <name type="common">nom. illeg.</name>
    <dbReference type="NCBI Taxonomy" id="47850"/>
    <lineage>
        <taxon>Bacteria</taxon>
        <taxon>Bacillati</taxon>
        <taxon>Actinomycetota</taxon>
        <taxon>Actinomycetes</taxon>
        <taxon>Micromonosporales</taxon>
        <taxon>Micromonosporaceae</taxon>
        <taxon>Micromonospora</taxon>
    </lineage>
</organism>
<dbReference type="Gene3D" id="1.10.1200.10">
    <property type="entry name" value="ACP-like"/>
    <property type="match status" value="1"/>
</dbReference>
<evidence type="ECO:0000313" key="7">
    <source>
        <dbReference type="Proteomes" id="UP000471364"/>
    </source>
</evidence>
<dbReference type="Pfam" id="PF00550">
    <property type="entry name" value="PP-binding"/>
    <property type="match status" value="1"/>
</dbReference>
<evidence type="ECO:0000256" key="2">
    <source>
        <dbReference type="ARBA" id="ARBA00022553"/>
    </source>
</evidence>
<dbReference type="InterPro" id="IPR006162">
    <property type="entry name" value="Ppantetheine_attach_site"/>
</dbReference>
<keyword evidence="3" id="KW-0808">Transferase</keyword>
<dbReference type="InterPro" id="IPR036347">
    <property type="entry name" value="DEBS_docking_sf"/>
</dbReference>
<dbReference type="PANTHER" id="PTHR43775">
    <property type="entry name" value="FATTY ACID SYNTHASE"/>
    <property type="match status" value="1"/>
</dbReference>
<dbReference type="SUPFAM" id="SSF47336">
    <property type="entry name" value="ACP-like"/>
    <property type="match status" value="1"/>
</dbReference>
<feature type="compositionally biased region" description="Basic and acidic residues" evidence="4">
    <location>
        <begin position="57"/>
        <end position="75"/>
    </location>
</feature>
<dbReference type="InterPro" id="IPR036736">
    <property type="entry name" value="ACP-like_sf"/>
</dbReference>
<evidence type="ECO:0000313" key="6">
    <source>
        <dbReference type="EMBL" id="KAB1108053.1"/>
    </source>
</evidence>
<reference evidence="6 7" key="1">
    <citation type="submission" date="2019-09" db="EMBL/GenBank/DDBJ databases">
        <title>High taxonomic diversity of Micromonospora strains isolated from Medicago sativa nodules in different geographical locations.</title>
        <authorList>
            <person name="Martinez-Hidalgo P."/>
            <person name="Flores-Felix J.D."/>
            <person name="Velazquez E."/>
            <person name="Brau L."/>
            <person name="Trujillo M.E."/>
            <person name="Martinez-Molina E."/>
        </authorList>
    </citation>
    <scope>NUCLEOTIDE SEQUENCE [LARGE SCALE GENOMIC DNA]</scope>
    <source>
        <strain evidence="6 7">ALFB5</strain>
    </source>
</reference>
<dbReference type="EMBL" id="WAAR01000130">
    <property type="protein sequence ID" value="KAB1108053.1"/>
    <property type="molecule type" value="Genomic_DNA"/>
</dbReference>
<dbReference type="Gene3D" id="3.40.50.720">
    <property type="entry name" value="NAD(P)-binding Rossmann-like Domain"/>
    <property type="match status" value="1"/>
</dbReference>
<feature type="domain" description="Carrier" evidence="5">
    <location>
        <begin position="84"/>
        <end position="159"/>
    </location>
</feature>
<dbReference type="SMART" id="SM01294">
    <property type="entry name" value="PKS_PP_betabranch"/>
    <property type="match status" value="1"/>
</dbReference>
<sequence length="238" mass="25340">MAPELAVVALQRALDGGEGQVVVADVRWDRFVPSFTALRPSRLFTDIPEAQPAQAEEAPKGEDRGAASALRERLAAASGSERDRILLDLVRGTAAAVLGHATPSGIRPARGFLELGFDSLTAVELRNRLTAETGLALPSTLVFDHPTPNALAGHLRAELAPEQPALPIVAEIERLDKLLGGLPGDQVDDAVVGRLEDLLTRWRGRPAATAPAPAAAEELESASRDELFDIIQREFGKS</sequence>
<keyword evidence="7" id="KW-1185">Reference proteome</keyword>
<dbReference type="PANTHER" id="PTHR43775:SF51">
    <property type="entry name" value="INACTIVE PHENOLPHTHIOCEROL SYNTHESIS POLYKETIDE SYNTHASE TYPE I PKS1-RELATED"/>
    <property type="match status" value="1"/>
</dbReference>
<comment type="caution">
    <text evidence="6">The sequence shown here is derived from an EMBL/GenBank/DDBJ whole genome shotgun (WGS) entry which is preliminary data.</text>
</comment>
<evidence type="ECO:0000256" key="3">
    <source>
        <dbReference type="ARBA" id="ARBA00022679"/>
    </source>
</evidence>
<dbReference type="SUPFAM" id="SSF101166">
    <property type="entry name" value="Docking domain A of the erythromycin polyketide synthase (DEBS)"/>
    <property type="match status" value="1"/>
</dbReference>
<name>A0ABQ6UBY9_9ACTN</name>
<dbReference type="InterPro" id="IPR020806">
    <property type="entry name" value="PKS_PP-bd"/>
</dbReference>
<dbReference type="SMART" id="SM00823">
    <property type="entry name" value="PKS_PP"/>
    <property type="match status" value="1"/>
</dbReference>
<protein>
    <recommendedName>
        <fullName evidence="5">Carrier domain-containing protein</fullName>
    </recommendedName>
</protein>
<evidence type="ECO:0000259" key="5">
    <source>
        <dbReference type="PROSITE" id="PS50075"/>
    </source>
</evidence>
<gene>
    <name evidence="6" type="ORF">F6X54_24045</name>
</gene>
<dbReference type="PROSITE" id="PS50075">
    <property type="entry name" value="CARRIER"/>
    <property type="match status" value="1"/>
</dbReference>
<dbReference type="InterPro" id="IPR009081">
    <property type="entry name" value="PP-bd_ACP"/>
</dbReference>
<evidence type="ECO:0000256" key="4">
    <source>
        <dbReference type="SAM" id="MobiDB-lite"/>
    </source>
</evidence>
<accession>A0ABQ6UBY9</accession>
<feature type="region of interest" description="Disordered" evidence="4">
    <location>
        <begin position="50"/>
        <end position="75"/>
    </location>
</feature>
<keyword evidence="1" id="KW-0596">Phosphopantetheine</keyword>
<proteinExistence type="predicted"/>
<dbReference type="InterPro" id="IPR050091">
    <property type="entry name" value="PKS_NRPS_Biosynth_Enz"/>
</dbReference>
<keyword evidence="2" id="KW-0597">Phosphoprotein</keyword>
<dbReference type="PROSITE" id="PS00012">
    <property type="entry name" value="PHOSPHOPANTETHEINE"/>
    <property type="match status" value="1"/>
</dbReference>
<dbReference type="Proteomes" id="UP000471364">
    <property type="component" value="Unassembled WGS sequence"/>
</dbReference>